<dbReference type="InterPro" id="IPR000504">
    <property type="entry name" value="RRM_dom"/>
</dbReference>
<feature type="region of interest" description="Disordered" evidence="3">
    <location>
        <begin position="335"/>
        <end position="365"/>
    </location>
</feature>
<dbReference type="PANTHER" id="PTHR10693">
    <property type="entry name" value="RAS GTPASE-ACTIVATING PROTEIN-BINDING PROTEIN"/>
    <property type="match status" value="1"/>
</dbReference>
<sequence length="557" mass="57875">MSSPANQANGHADSSTPAVTSGQTSKIQPNDVGWQFVPQYYNFVNKQPHRLHCFYNKRSTFIHGEEGEEAPIALGQQEIHERIVAIGYNQCKVYIHSIDSQSSSNGGIIILVIGEMSNSNGPWRKFTQTFFLAEQPNGYFVLNDIFRYLKEDVDEDEEVEEEPQQAEEQAQPQAAEPEAPAAPVEVEAPSAPEEITQEPASAPVPEPEPVSAPAEVNEEVVSVEAVVASVPDQDVAPSEPALAVEEPVTTAPSPPIEETLAPVASKAASPAPAAPKAAAPSAPATNGTVASTPAPAAPAGPPKPKTWASLAASNTGRTWGSIAAANVQPVASTPAAPLAQKKEEPAPATASPAAAPATPAASASTDKQHPFYINASRVQTPHCFVKLPNWSAESQHGGETMSENDLRNAAARFGEVKKVEIVKSKACAFVEFVRVESARKAIIASLPANQGGEDGVKIGGGRLNFETRKEKDERRPKGGRGDSTGAPAAAAATPAANSSTPTQGQGQGQGQRGPRPQGQANGGQGQRGQGGRGRGGRGGGQGGNQGDRAAAQTNASK</sequence>
<evidence type="ECO:0000259" key="4">
    <source>
        <dbReference type="PROSITE" id="PS50102"/>
    </source>
</evidence>
<keyword evidence="1 2" id="KW-0694">RNA-binding</keyword>
<dbReference type="InterPro" id="IPR039539">
    <property type="entry name" value="Ras_GTPase_bind_prot"/>
</dbReference>
<evidence type="ECO:0000256" key="3">
    <source>
        <dbReference type="SAM" id="MobiDB-lite"/>
    </source>
</evidence>
<dbReference type="RefSeq" id="XP_066806119.1">
    <property type="nucleotide sequence ID" value="XM_066943577.1"/>
</dbReference>
<dbReference type="GO" id="GO:0003729">
    <property type="term" value="F:mRNA binding"/>
    <property type="evidence" value="ECO:0007669"/>
    <property type="project" value="TreeGrafter"/>
</dbReference>
<feature type="region of interest" description="Disordered" evidence="3">
    <location>
        <begin position="231"/>
        <end position="309"/>
    </location>
</feature>
<feature type="compositionally biased region" description="Low complexity" evidence="3">
    <location>
        <begin position="261"/>
        <end position="294"/>
    </location>
</feature>
<feature type="region of interest" description="Disordered" evidence="3">
    <location>
        <begin position="154"/>
        <end position="216"/>
    </location>
</feature>
<dbReference type="AlphaFoldDB" id="A0AAW0Z6R5"/>
<feature type="compositionally biased region" description="Low complexity" evidence="3">
    <location>
        <begin position="166"/>
        <end position="201"/>
    </location>
</feature>
<dbReference type="Gene3D" id="3.30.70.330">
    <property type="match status" value="1"/>
</dbReference>
<dbReference type="PROSITE" id="PS50177">
    <property type="entry name" value="NTF2_DOMAIN"/>
    <property type="match status" value="1"/>
</dbReference>
<dbReference type="GO" id="GO:0016579">
    <property type="term" value="P:protein deubiquitination"/>
    <property type="evidence" value="ECO:0007669"/>
    <property type="project" value="TreeGrafter"/>
</dbReference>
<dbReference type="InterPro" id="IPR032710">
    <property type="entry name" value="NTF2-like_dom_sf"/>
</dbReference>
<reference evidence="6 7" key="1">
    <citation type="journal article" date="2024" name="bioRxiv">
        <title>Comparative genomics of Cryptococcus and Kwoniella reveals pathogenesis evolution and contrasting karyotype dynamics via intercentromeric recombination or chromosome fusion.</title>
        <authorList>
            <person name="Coelho M.A."/>
            <person name="David-Palma M."/>
            <person name="Shea T."/>
            <person name="Bowers K."/>
            <person name="McGinley-Smith S."/>
            <person name="Mohammad A.W."/>
            <person name="Gnirke A."/>
            <person name="Yurkov A.M."/>
            <person name="Nowrousian M."/>
            <person name="Sun S."/>
            <person name="Cuomo C.A."/>
            <person name="Heitman J."/>
        </authorList>
    </citation>
    <scope>NUCLEOTIDE SEQUENCE [LARGE SCALE GENOMIC DNA]</scope>
    <source>
        <strain evidence="6 7">CBS 13917</strain>
    </source>
</reference>
<dbReference type="FunFam" id="3.10.450.50:FF:000003">
    <property type="entry name" value="Nuclear transport factor 2 family protein"/>
    <property type="match status" value="1"/>
</dbReference>
<dbReference type="GO" id="GO:0005829">
    <property type="term" value="C:cytosol"/>
    <property type="evidence" value="ECO:0007669"/>
    <property type="project" value="TreeGrafter"/>
</dbReference>
<dbReference type="SMART" id="SM00360">
    <property type="entry name" value="RRM"/>
    <property type="match status" value="1"/>
</dbReference>
<dbReference type="PROSITE" id="PS50102">
    <property type="entry name" value="RRM"/>
    <property type="match status" value="1"/>
</dbReference>
<dbReference type="InterPro" id="IPR012677">
    <property type="entry name" value="Nucleotide-bd_a/b_plait_sf"/>
</dbReference>
<gene>
    <name evidence="6" type="ORF">IAR55_000441</name>
</gene>
<feature type="compositionally biased region" description="Pro residues" evidence="3">
    <location>
        <begin position="295"/>
        <end position="304"/>
    </location>
</feature>
<feature type="compositionally biased region" description="Low complexity" evidence="3">
    <location>
        <begin position="346"/>
        <end position="365"/>
    </location>
</feature>
<comment type="caution">
    <text evidence="6">The sequence shown here is derived from an EMBL/GenBank/DDBJ whole genome shotgun (WGS) entry which is preliminary data.</text>
</comment>
<dbReference type="GO" id="GO:1990904">
    <property type="term" value="C:ribonucleoprotein complex"/>
    <property type="evidence" value="ECO:0007669"/>
    <property type="project" value="TreeGrafter"/>
</dbReference>
<feature type="domain" description="NTF2" evidence="5">
    <location>
        <begin position="32"/>
        <end position="148"/>
    </location>
</feature>
<dbReference type="SUPFAM" id="SSF54928">
    <property type="entry name" value="RNA-binding domain, RBD"/>
    <property type="match status" value="1"/>
</dbReference>
<dbReference type="Gene3D" id="3.10.450.50">
    <property type="match status" value="1"/>
</dbReference>
<dbReference type="PANTHER" id="PTHR10693:SF20">
    <property type="entry name" value="AT27578P"/>
    <property type="match status" value="1"/>
</dbReference>
<feature type="region of interest" description="Disordered" evidence="3">
    <location>
        <begin position="449"/>
        <end position="557"/>
    </location>
</feature>
<organism evidence="6 7">
    <name type="scientific">Kwoniella newhampshirensis</name>
    <dbReference type="NCBI Taxonomy" id="1651941"/>
    <lineage>
        <taxon>Eukaryota</taxon>
        <taxon>Fungi</taxon>
        <taxon>Dikarya</taxon>
        <taxon>Basidiomycota</taxon>
        <taxon>Agaricomycotina</taxon>
        <taxon>Tremellomycetes</taxon>
        <taxon>Tremellales</taxon>
        <taxon>Cryptococcaceae</taxon>
        <taxon>Kwoniella</taxon>
    </lineage>
</organism>
<dbReference type="KEGG" id="kne:92177701"/>
<dbReference type="GO" id="GO:1990861">
    <property type="term" value="C:Ubp3-Bre5 deubiquitination complex"/>
    <property type="evidence" value="ECO:0007669"/>
    <property type="project" value="TreeGrafter"/>
</dbReference>
<evidence type="ECO:0000256" key="1">
    <source>
        <dbReference type="ARBA" id="ARBA00022884"/>
    </source>
</evidence>
<evidence type="ECO:0000259" key="5">
    <source>
        <dbReference type="PROSITE" id="PS50177"/>
    </source>
</evidence>
<dbReference type="Pfam" id="PF00076">
    <property type="entry name" value="RRM_1"/>
    <property type="match status" value="1"/>
</dbReference>
<keyword evidence="7" id="KW-1185">Reference proteome</keyword>
<feature type="domain" description="RRM" evidence="4">
    <location>
        <begin position="387"/>
        <end position="470"/>
    </location>
</feature>
<evidence type="ECO:0008006" key="8">
    <source>
        <dbReference type="Google" id="ProtNLM"/>
    </source>
</evidence>
<accession>A0AAW0Z6R5</accession>
<feature type="compositionally biased region" description="Acidic residues" evidence="3">
    <location>
        <begin position="154"/>
        <end position="165"/>
    </location>
</feature>
<dbReference type="Pfam" id="PF02136">
    <property type="entry name" value="NTF2"/>
    <property type="match status" value="1"/>
</dbReference>
<dbReference type="CDD" id="cd00780">
    <property type="entry name" value="NTF2"/>
    <property type="match status" value="1"/>
</dbReference>
<evidence type="ECO:0000313" key="7">
    <source>
        <dbReference type="Proteomes" id="UP001388673"/>
    </source>
</evidence>
<name>A0AAW0Z6R5_9TREE</name>
<evidence type="ECO:0000256" key="2">
    <source>
        <dbReference type="PROSITE-ProRule" id="PRU00176"/>
    </source>
</evidence>
<feature type="compositionally biased region" description="Basic and acidic residues" evidence="3">
    <location>
        <begin position="465"/>
        <end position="480"/>
    </location>
</feature>
<evidence type="ECO:0000313" key="6">
    <source>
        <dbReference type="EMBL" id="KAK8869873.1"/>
    </source>
</evidence>
<dbReference type="EMBL" id="JBCAWK010000001">
    <property type="protein sequence ID" value="KAK8869873.1"/>
    <property type="molecule type" value="Genomic_DNA"/>
</dbReference>
<dbReference type="GO" id="GO:0034517">
    <property type="term" value="P:ribophagy"/>
    <property type="evidence" value="ECO:0007669"/>
    <property type="project" value="TreeGrafter"/>
</dbReference>
<dbReference type="InterPro" id="IPR035979">
    <property type="entry name" value="RBD_domain_sf"/>
</dbReference>
<dbReference type="InterPro" id="IPR002075">
    <property type="entry name" value="NTF2_dom"/>
</dbReference>
<feature type="region of interest" description="Disordered" evidence="3">
    <location>
        <begin position="1"/>
        <end position="26"/>
    </location>
</feature>
<feature type="compositionally biased region" description="Gly residues" evidence="3">
    <location>
        <begin position="520"/>
        <end position="545"/>
    </location>
</feature>
<dbReference type="SUPFAM" id="SSF54427">
    <property type="entry name" value="NTF2-like"/>
    <property type="match status" value="1"/>
</dbReference>
<proteinExistence type="predicted"/>
<dbReference type="GeneID" id="92177701"/>
<feature type="compositionally biased region" description="Low complexity" evidence="3">
    <location>
        <begin position="483"/>
        <end position="504"/>
    </location>
</feature>
<dbReference type="Proteomes" id="UP001388673">
    <property type="component" value="Unassembled WGS sequence"/>
</dbReference>
<dbReference type="InterPro" id="IPR018222">
    <property type="entry name" value="Nuclear_transport_factor_2_euk"/>
</dbReference>
<protein>
    <recommendedName>
        <fullName evidence="8">RAN protein binding protein</fullName>
    </recommendedName>
</protein>